<reference evidence="2" key="1">
    <citation type="submission" date="2025-08" db="UniProtKB">
        <authorList>
            <consortium name="RefSeq"/>
        </authorList>
    </citation>
    <scope>IDENTIFICATION</scope>
    <source>
        <tissue evidence="2">Blood</tissue>
    </source>
</reference>
<organism evidence="1 2">
    <name type="scientific">Camelus bactrianus</name>
    <name type="common">Bactrian camel</name>
    <dbReference type="NCBI Taxonomy" id="9837"/>
    <lineage>
        <taxon>Eukaryota</taxon>
        <taxon>Metazoa</taxon>
        <taxon>Chordata</taxon>
        <taxon>Craniata</taxon>
        <taxon>Vertebrata</taxon>
        <taxon>Euteleostomi</taxon>
        <taxon>Mammalia</taxon>
        <taxon>Eutheria</taxon>
        <taxon>Laurasiatheria</taxon>
        <taxon>Artiodactyla</taxon>
        <taxon>Tylopoda</taxon>
        <taxon>Camelidae</taxon>
        <taxon>Camelus</taxon>
    </lineage>
</organism>
<keyword evidence="1" id="KW-1185">Reference proteome</keyword>
<dbReference type="RefSeq" id="XP_074199357.1">
    <property type="nucleotide sequence ID" value="XM_074343256.1"/>
</dbReference>
<dbReference type="Proteomes" id="UP001732780">
    <property type="component" value="Chromosome 16"/>
</dbReference>
<accession>A0AC58NNI9</accession>
<gene>
    <name evidence="2" type="primary">LOC105072522</name>
</gene>
<evidence type="ECO:0000313" key="1">
    <source>
        <dbReference type="Proteomes" id="UP001732780"/>
    </source>
</evidence>
<evidence type="ECO:0000313" key="2">
    <source>
        <dbReference type="RefSeq" id="XP_074199357.1"/>
    </source>
</evidence>
<sequence length="404" mass="45822">MARAAWGLLWLLLGSAGAQYEKYSFRGFPPEDLMPLAAAYGHALEQYEGESWRESARYLEAALRLHRLLRDSEAFCHANCSGSAPSAAAPPGPAPPGPDGGGGGGGDEWAQELRLFGHVLERAACLRRCKRSLPAFQVPYPPRQLLRDFQSRLPYQYLHYAQFKANRLEKAVAAAYTFLQRNPKHELTTKYLNYYRGLLDAAEEPLTDLEAQPYEAVFLRAVKLYNSGDFRSSTEDMERALAEYLAIFARCLAGCEGAHEQVDFKDFYPAIAVNDVRQAARSAASYMLFDPGDSVMQQNLVYYRFHRARWGLEEEDFQPREEAMLYHNQTAELRELLDFAHMYLQADDEMELEETEPPVEPEEPPSDAEFEGEGDYEESIYADWWQEPDAKGDEAEAEPEPELA</sequence>
<proteinExistence type="predicted"/>
<name>A0AC58NNI9_CAMBA</name>
<protein>
    <submittedName>
        <fullName evidence="2">Endoplasmic reticulum protein SC65 isoform X2</fullName>
    </submittedName>
</protein>